<gene>
    <name evidence="2" type="ORF">BECKLFY1418B_GA0070995_102617</name>
</gene>
<evidence type="ECO:0000256" key="1">
    <source>
        <dbReference type="ARBA" id="ARBA00022649"/>
    </source>
</evidence>
<dbReference type="EMBL" id="CAADFF010000026">
    <property type="protein sequence ID" value="VFJ91535.1"/>
    <property type="molecule type" value="Genomic_DNA"/>
</dbReference>
<protein>
    <submittedName>
        <fullName evidence="2">Plasmid stabilization system protein ParE</fullName>
    </submittedName>
</protein>
<evidence type="ECO:0000313" key="2">
    <source>
        <dbReference type="EMBL" id="VFJ91535.1"/>
    </source>
</evidence>
<proteinExistence type="predicted"/>
<name>A0A450UG64_9GAMM</name>
<dbReference type="InterPro" id="IPR035093">
    <property type="entry name" value="RelE/ParE_toxin_dom_sf"/>
</dbReference>
<dbReference type="AlphaFoldDB" id="A0A450UG64"/>
<keyword evidence="1" id="KW-1277">Toxin-antitoxin system</keyword>
<organism evidence="2">
    <name type="scientific">Candidatus Kentrum sp. LFY</name>
    <dbReference type="NCBI Taxonomy" id="2126342"/>
    <lineage>
        <taxon>Bacteria</taxon>
        <taxon>Pseudomonadati</taxon>
        <taxon>Pseudomonadota</taxon>
        <taxon>Gammaproteobacteria</taxon>
        <taxon>Candidatus Kentrum</taxon>
    </lineage>
</organism>
<dbReference type="Pfam" id="PF05016">
    <property type="entry name" value="ParE_toxin"/>
    <property type="match status" value="1"/>
</dbReference>
<dbReference type="Gene3D" id="3.30.2310.20">
    <property type="entry name" value="RelE-like"/>
    <property type="match status" value="1"/>
</dbReference>
<sequence length="93" mass="11205">MRIRYTDRAENDVEMAFAWYEMQRRGLGFEFLDCVEAALGNIVDFPEMYRIAYSHFRGCVIRRFPFSIFYTVEGEEIIVHSVFDNRQDPKKRH</sequence>
<accession>A0A450UG64</accession>
<dbReference type="InterPro" id="IPR007712">
    <property type="entry name" value="RelE/ParE_toxin"/>
</dbReference>
<reference evidence="2" key="1">
    <citation type="submission" date="2019-02" db="EMBL/GenBank/DDBJ databases">
        <authorList>
            <person name="Gruber-Vodicka R. H."/>
            <person name="Seah K. B. B."/>
        </authorList>
    </citation>
    <scope>NUCLEOTIDE SEQUENCE</scope>
    <source>
        <strain evidence="2">BECK_M7</strain>
    </source>
</reference>